<dbReference type="EMBL" id="JAPDRL010000049">
    <property type="protein sequence ID" value="KAJ9662534.1"/>
    <property type="molecule type" value="Genomic_DNA"/>
</dbReference>
<dbReference type="InterPro" id="IPR045347">
    <property type="entry name" value="HIND"/>
</dbReference>
<reference evidence="7" key="1">
    <citation type="submission" date="2022-10" db="EMBL/GenBank/DDBJ databases">
        <title>Culturing micro-colonial fungi from biological soil crusts in the Mojave desert and describing Neophaeococcomyces mojavensis, and introducing the new genera and species Taxawa tesnikishii.</title>
        <authorList>
            <person name="Kurbessoian T."/>
            <person name="Stajich J.E."/>
        </authorList>
    </citation>
    <scope>NUCLEOTIDE SEQUENCE</scope>
    <source>
        <strain evidence="7">TK_1</strain>
    </source>
</reference>
<feature type="compositionally biased region" description="Basic residues" evidence="6">
    <location>
        <begin position="292"/>
        <end position="304"/>
    </location>
</feature>
<evidence type="ECO:0000256" key="5">
    <source>
        <dbReference type="ARBA" id="ARBA00023242"/>
    </source>
</evidence>
<feature type="region of interest" description="Disordered" evidence="6">
    <location>
        <begin position="617"/>
        <end position="675"/>
    </location>
</feature>
<evidence type="ECO:0008006" key="9">
    <source>
        <dbReference type="Google" id="ProtNLM"/>
    </source>
</evidence>
<feature type="compositionally biased region" description="Gly residues" evidence="6">
    <location>
        <begin position="97"/>
        <end position="106"/>
    </location>
</feature>
<comment type="caution">
    <text evidence="7">The sequence shown here is derived from an EMBL/GenBank/DDBJ whole genome shotgun (WGS) entry which is preliminary data.</text>
</comment>
<dbReference type="PANTHER" id="PTHR14152:SF5">
    <property type="entry name" value="U4_U6.U5 TRI-SNRNP-ASSOCIATED PROTEIN 1"/>
    <property type="match status" value="1"/>
</dbReference>
<comment type="similarity">
    <text evidence="2">Belongs to the SNU66/SART1 family.</text>
</comment>
<evidence type="ECO:0000256" key="1">
    <source>
        <dbReference type="ARBA" id="ARBA00004123"/>
    </source>
</evidence>
<keyword evidence="5" id="KW-0539">Nucleus</keyword>
<feature type="region of interest" description="Disordered" evidence="6">
    <location>
        <begin position="535"/>
        <end position="564"/>
    </location>
</feature>
<gene>
    <name evidence="7" type="ORF">H2201_006022</name>
</gene>
<feature type="compositionally biased region" description="Basic and acidic residues" evidence="6">
    <location>
        <begin position="376"/>
        <end position="389"/>
    </location>
</feature>
<feature type="compositionally biased region" description="Basic and acidic residues" evidence="6">
    <location>
        <begin position="122"/>
        <end position="132"/>
    </location>
</feature>
<keyword evidence="4" id="KW-0508">mRNA splicing</keyword>
<evidence type="ECO:0000256" key="2">
    <source>
        <dbReference type="ARBA" id="ARBA00006076"/>
    </source>
</evidence>
<dbReference type="InterPro" id="IPR005011">
    <property type="entry name" value="SNU66/SART1"/>
</dbReference>
<comment type="subcellular location">
    <subcellularLocation>
        <location evidence="1">Nucleus</location>
    </subcellularLocation>
</comment>
<name>A0ABQ9NUQ5_9PEZI</name>
<sequence length="675" mass="75291">MDAISIEEANKIRVAMGMKPLPVPGKPSNDGPVFKESKNDDPDEEPASTLETRAAAGYDNWKKLQDEAEAKAKRQAQKDAIRKAQEKAQRFKKIEGQGLGDEGGQGDMDTMTWLKTQKKRQKEIEKARKREEEEAEREAEALRQIQYTSVDLAGVKVGHEVDQFDEGGEHILTLKDAAVDDEDEGDELENLDLRAREKLTEKIRLARRKPVYDPNAADEDGKKTILAQYDEEIDGKKRKAFTLDGQGSTAEAASAAVGDDSNKGKGIKISLDLLKDDVPVSDYVDPSEVKISKPKKKKSKSTRKKAVDDDDIFPVPDTVSAPLEAGAMDIDGTAANGSGAKSKKRSFTQTDFVDDDDLQTSLSMQRRAALKKQKRMRPEDLARQMREEASATPGVVESTETPEEEPGLVIDETSEFVSNLQKPTVPEHQRRKSPAQSAARGRSEEAASPEPDADGDLSMAQSYANVNDEERKERSVSAAADITATGLEEEAVLTTGLGSTLNTLRQRGLIGASSGDQSEKFRKNQFFLAEKKRIEGEAEEQARLQRERDRQSGKMDHMSAREREEYARRVNQQREQYVSRKLADLFNRQYIPNVEIKHVDEFGRHMNEKEAFKNMSHQFHGKGSGKQKTEKRLKKIEDEKKREAMSTLDSSQHTGMNTAMGATARKNRLAGVRLQ</sequence>
<organism evidence="7 8">
    <name type="scientific">Coniosporium apollinis</name>
    <dbReference type="NCBI Taxonomy" id="61459"/>
    <lineage>
        <taxon>Eukaryota</taxon>
        <taxon>Fungi</taxon>
        <taxon>Dikarya</taxon>
        <taxon>Ascomycota</taxon>
        <taxon>Pezizomycotina</taxon>
        <taxon>Dothideomycetes</taxon>
        <taxon>Dothideomycetes incertae sedis</taxon>
        <taxon>Coniosporium</taxon>
    </lineage>
</organism>
<evidence type="ECO:0000313" key="7">
    <source>
        <dbReference type="EMBL" id="KAJ9662534.1"/>
    </source>
</evidence>
<feature type="region of interest" description="Disordered" evidence="6">
    <location>
        <begin position="17"/>
        <end position="140"/>
    </location>
</feature>
<evidence type="ECO:0000313" key="8">
    <source>
        <dbReference type="Proteomes" id="UP001172684"/>
    </source>
</evidence>
<feature type="region of interest" description="Disordered" evidence="6">
    <location>
        <begin position="283"/>
        <end position="478"/>
    </location>
</feature>
<accession>A0ABQ9NUQ5</accession>
<dbReference type="Pfam" id="PF19252">
    <property type="entry name" value="HIND"/>
    <property type="match status" value="1"/>
</dbReference>
<feature type="compositionally biased region" description="Basic and acidic residues" evidence="6">
    <location>
        <begin position="627"/>
        <end position="644"/>
    </location>
</feature>
<keyword evidence="3" id="KW-0507">mRNA processing</keyword>
<feature type="region of interest" description="Disordered" evidence="6">
    <location>
        <begin position="244"/>
        <end position="264"/>
    </location>
</feature>
<feature type="compositionally biased region" description="Polar residues" evidence="6">
    <location>
        <begin position="647"/>
        <end position="657"/>
    </location>
</feature>
<feature type="compositionally biased region" description="Low complexity" evidence="6">
    <location>
        <begin position="435"/>
        <end position="450"/>
    </location>
</feature>
<feature type="compositionally biased region" description="Basic and acidic residues" evidence="6">
    <location>
        <begin position="60"/>
        <end position="95"/>
    </location>
</feature>
<dbReference type="Proteomes" id="UP001172684">
    <property type="component" value="Unassembled WGS sequence"/>
</dbReference>
<proteinExistence type="inferred from homology"/>
<evidence type="ECO:0000256" key="4">
    <source>
        <dbReference type="ARBA" id="ARBA00023187"/>
    </source>
</evidence>
<keyword evidence="8" id="KW-1185">Reference proteome</keyword>
<evidence type="ECO:0000256" key="6">
    <source>
        <dbReference type="SAM" id="MobiDB-lite"/>
    </source>
</evidence>
<protein>
    <recommendedName>
        <fullName evidence="9">DNA binding protein SART-1</fullName>
    </recommendedName>
</protein>
<evidence type="ECO:0000256" key="3">
    <source>
        <dbReference type="ARBA" id="ARBA00022664"/>
    </source>
</evidence>
<dbReference type="Pfam" id="PF03343">
    <property type="entry name" value="SART-1"/>
    <property type="match status" value="1"/>
</dbReference>
<dbReference type="PANTHER" id="PTHR14152">
    <property type="entry name" value="SQUAMOUS CELL CARCINOMA ANTIGEN RECOGNISED BY CYTOTOXIC T LYMPHOCYTES"/>
    <property type="match status" value="1"/>
</dbReference>